<dbReference type="AlphaFoldDB" id="A0A8E2DKV6"/>
<dbReference type="OrthoDB" id="49016at2759"/>
<dbReference type="Proteomes" id="UP000250043">
    <property type="component" value="Unassembled WGS sequence"/>
</dbReference>
<name>A0A8E2DKV6_9APHY</name>
<evidence type="ECO:0000313" key="1">
    <source>
        <dbReference type="EMBL" id="OCH89229.1"/>
    </source>
</evidence>
<sequence length="109" mass="12483">MRLDHLQRPELHKGTVDFIVPEAYWAPHLLPNITPLCEPLVPELRSGLRQPQPVDYVFAFDVSSEATRSGFTACLHPYNHRLPPMLVVPDLEDVCFAEYWTICRPARSS</sequence>
<dbReference type="EMBL" id="KV722432">
    <property type="protein sequence ID" value="OCH89229.1"/>
    <property type="molecule type" value="Genomic_DNA"/>
</dbReference>
<accession>A0A8E2DKV6</accession>
<organism evidence="1 2">
    <name type="scientific">Obba rivulosa</name>
    <dbReference type="NCBI Taxonomy" id="1052685"/>
    <lineage>
        <taxon>Eukaryota</taxon>
        <taxon>Fungi</taxon>
        <taxon>Dikarya</taxon>
        <taxon>Basidiomycota</taxon>
        <taxon>Agaricomycotina</taxon>
        <taxon>Agaricomycetes</taxon>
        <taxon>Polyporales</taxon>
        <taxon>Gelatoporiaceae</taxon>
        <taxon>Obba</taxon>
    </lineage>
</organism>
<evidence type="ECO:0000313" key="2">
    <source>
        <dbReference type="Proteomes" id="UP000250043"/>
    </source>
</evidence>
<reference evidence="1 2" key="1">
    <citation type="submission" date="2016-07" db="EMBL/GenBank/DDBJ databases">
        <title>Draft genome of the white-rot fungus Obba rivulosa 3A-2.</title>
        <authorList>
            <consortium name="DOE Joint Genome Institute"/>
            <person name="Miettinen O."/>
            <person name="Riley R."/>
            <person name="Acob R."/>
            <person name="Barry K."/>
            <person name="Cullen D."/>
            <person name="De Vries R."/>
            <person name="Hainaut M."/>
            <person name="Hatakka A."/>
            <person name="Henrissat B."/>
            <person name="Hilden K."/>
            <person name="Kuo R."/>
            <person name="Labutti K."/>
            <person name="Lipzen A."/>
            <person name="Makela M.R."/>
            <person name="Sandor L."/>
            <person name="Spatafora J.W."/>
            <person name="Grigoriev I.V."/>
            <person name="Hibbett D.S."/>
        </authorList>
    </citation>
    <scope>NUCLEOTIDE SEQUENCE [LARGE SCALE GENOMIC DNA]</scope>
    <source>
        <strain evidence="1 2">3A-2</strain>
    </source>
</reference>
<protein>
    <submittedName>
        <fullName evidence="1">Uncharacterized protein</fullName>
    </submittedName>
</protein>
<gene>
    <name evidence="1" type="ORF">OBBRIDRAFT_34713</name>
</gene>
<proteinExistence type="predicted"/>
<keyword evidence="2" id="KW-1185">Reference proteome</keyword>